<dbReference type="Pfam" id="PF16124">
    <property type="entry name" value="RecQ_Zn_bind"/>
    <property type="match status" value="1"/>
</dbReference>
<dbReference type="InterPro" id="IPR044876">
    <property type="entry name" value="HRDC_dom_sf"/>
</dbReference>
<feature type="region of interest" description="Disordered" evidence="12">
    <location>
        <begin position="975"/>
        <end position="1001"/>
    </location>
</feature>
<dbReference type="SMART" id="SM00487">
    <property type="entry name" value="DEXDc"/>
    <property type="match status" value="1"/>
</dbReference>
<dbReference type="PROSITE" id="PS50967">
    <property type="entry name" value="HRDC"/>
    <property type="match status" value="1"/>
</dbReference>
<dbReference type="InterPro" id="IPR003593">
    <property type="entry name" value="AAA+_ATPase"/>
</dbReference>
<feature type="compositionally biased region" description="Polar residues" evidence="12">
    <location>
        <begin position="976"/>
        <end position="989"/>
    </location>
</feature>
<evidence type="ECO:0000256" key="7">
    <source>
        <dbReference type="ARBA" id="ARBA00023125"/>
    </source>
</evidence>
<dbReference type="Gene3D" id="1.10.10.10">
    <property type="entry name" value="Winged helix-like DNA-binding domain superfamily/Winged helix DNA-binding domain"/>
    <property type="match status" value="1"/>
</dbReference>
<evidence type="ECO:0000256" key="3">
    <source>
        <dbReference type="ARBA" id="ARBA00011054"/>
    </source>
</evidence>
<dbReference type="FunFam" id="1.10.150.80:FF:000005">
    <property type="entry name" value="Werner syndrome ATP-dependent helicase homolog"/>
    <property type="match status" value="1"/>
</dbReference>
<dbReference type="InterPro" id="IPR036388">
    <property type="entry name" value="WH-like_DNA-bd_sf"/>
</dbReference>
<reference evidence="16" key="1">
    <citation type="submission" date="2020-11" db="EMBL/GenBank/DDBJ databases">
        <authorList>
            <person name="Tran Van P."/>
        </authorList>
    </citation>
    <scope>NUCLEOTIDE SEQUENCE</scope>
</reference>
<dbReference type="EC" id="5.6.2.4" evidence="10"/>
<dbReference type="InterPro" id="IPR032781">
    <property type="entry name" value="ABC_tran_Xtn"/>
</dbReference>
<evidence type="ECO:0000256" key="12">
    <source>
        <dbReference type="SAM" id="MobiDB-lite"/>
    </source>
</evidence>
<keyword evidence="8" id="KW-0413">Isomerase</keyword>
<feature type="domain" description="ABC transporter" evidence="13">
    <location>
        <begin position="1745"/>
        <end position="1961"/>
    </location>
</feature>
<comment type="similarity">
    <text evidence="3">Belongs to the ABC transporter superfamily. ABCF family. EF3 subfamily.</text>
</comment>
<dbReference type="FunFam" id="3.40.50.300:FF:001197">
    <property type="entry name" value="Putative ATP-binding cassette family ATPase"/>
    <property type="match status" value="1"/>
</dbReference>
<feature type="domain" description="Helicase ATP-binding" evidence="15">
    <location>
        <begin position="74"/>
        <end position="244"/>
    </location>
</feature>
<dbReference type="SMART" id="SM00341">
    <property type="entry name" value="HRDC"/>
    <property type="match status" value="1"/>
</dbReference>
<feature type="domain" description="ABC transporter" evidence="13">
    <location>
        <begin position="1505"/>
        <end position="1734"/>
    </location>
</feature>
<dbReference type="InterPro" id="IPR011545">
    <property type="entry name" value="DEAD/DEAH_box_helicase_dom"/>
</dbReference>
<evidence type="ECO:0000256" key="8">
    <source>
        <dbReference type="ARBA" id="ARBA00023235"/>
    </source>
</evidence>
<dbReference type="InterPro" id="IPR003439">
    <property type="entry name" value="ABC_transporter-like_ATP-bd"/>
</dbReference>
<dbReference type="InterPro" id="IPR010997">
    <property type="entry name" value="HRDC-like_sf"/>
</dbReference>
<name>A0A7R9JD36_TIMCA</name>
<keyword evidence="5" id="KW-0547">Nucleotide-binding</keyword>
<accession>A0A7R9JD36</accession>
<feature type="domain" description="HRDC" evidence="14">
    <location>
        <begin position="759"/>
        <end position="839"/>
    </location>
</feature>
<sequence>MLYESEDEPGDSTLFDDPEDDLERAFLESESKNNDVNVEYEANDVPVPTAKHLEVLQTYFGHTQFRPMQWKIIYSIVEQKRDNCVIMATGYGKSLCYQYPAVYSEGLTIVISPLISLMEDQVLSLEVANINACMLGSAQTNKSETINNIFSGVYRLVYLTPEFCAGEGGQRLLQDMIKKIDITLVAIDEAHCVSQWGHDFRSSYRKLGKLRKLFGKVPFLALTATATPEIRRDICASLYLKNPTVTCTGFDRPNLYLAVEFKGTDIFNDISRHTVRVGNRLKFEGPTIIYCPTKKLTEKVCQVLKVRKKVHEDFVKDRIQCVVATVAFGMGIDKPDSMVSAANKLYQLSGRHMLAKIVPIFADRGCHVSTMSSLMCAVSSITEHRKILRRTIKRLAALEEMVSNHTVTATTLLQTFPHFLSNLTGEFRAHREDMIRRMEKYLETRECRRKLLLSHFEGEEGRAAKKELSKICCDNCTRMFLNKDRIEVGGMLSTDGTYNFAPDAKLLLGAVQYFGGKFGLMVPIMFLRGSKNKRVREDSYSHHLYGAGKNKGESWWKAVASVSFCAWSIHVVGGLPIPLSLLCRDFSGIPSSSIPITCLNHHNLFLFSVAYKRYPPRWRSWQTRLSCRARLLRTGRSRFESRSGRLLLREGYLEEGATNSFHGGFKHNKFPVVTTSLSKKGEKFLSSLLKHLDGIELNLTPTPELFIILKSEKRKTTPIGGTPVIVPIPSADVWKSSQQILKYNELLQANTPQISEEEQKNQADLYTELLQLRNQLANDNACMPYMVASNKALLDLAKLRPIRRENLLKVDGFMEAKVNKFGGPILQKIREFCQSRGIAQDVVSAMEKRKEPSSSGPSIEQLLSKVPDTVQESYTLFQLQKKTLAEAADARELDTIIVASHLSTAIVNGLPVDLERCGVTEEIEKIVADVVRAPPINCDISQIVAIKENCPPHLTWEQVKIAVAVVTTISRVAASNDRSAQSSGNTKTLDQFACPQPKKLDHQVGNSVNKVMKGETQASSSEPKPSTSVWKKTIYRASDWDEPSASSLARTKQNLQRFSSSSGDNTAYCEEDLVADINENDWGDDDLFLNVDSDLLSGNCSKTLECRNVPMSSNISNLAHVNEEVEDYLCGGANLMASEKKHTNIVDSKGSSNNFSEIDTETNKVLVTTGTRLETSIVQNEKVLSQEFSSLGSERFGETGNSKTDGTLQNVKVVPNLKAPTVEPTPGSSKLSSSPASSATWCINASTSFCGTIVVVVVDIASFNTELCTSKSSNWVSNLSINPDTFSRSIDFIAASIAFITPAMDWVTRRVMSADWTLLATASIRALMRSVVTLQLCLIYIANIEVEGVLSGGADDFDDTEEVYEAIGEVLHGVGQDKTETEIRKICDRLLFIMKPNKAKLISNGPAKVLNAPVNLGSMAANLENNVEDIKSIWVMSRDDGFKVDAKKLEKAEAKLVQKQEKRSADLATTRAPVVPILQTATASQVTSKKESKLEDKGNNRAQDIRIENFDVAFGNRVLLTGADIVLAFGRRYGLVGRNGLGKTTLLRMISSGQLRIPSHISVLHVEQEVIGDDTIALDSVLQCDTVRENLLQREREISAKINSGCTDPELNSQLTEVYTQLQNIEADKAPAKASIILNGLGFTPEMQQKTTREFSDLLLLDEPTNMLDIKAIIWLENYLQNWPTTLLVVSHDRNFLDTVPTDILYLHSQRIEAYRGNYEMFEKTKTEKMKNQKREFEAQQQHRAHVQEFIDRFRYNANRASSVQSKIKMLEKLICIVGDNGAGKTTLLKIIMGMLTPTQGMRNIHRNLKFGYFSQHHLDQLEMNVSAVEVLQLQYPGKPIEEYRRQLGSFGVTGDMALQTVGSLSGGQKSRVAFSRMCMGAPNFLVLDEPTNHLDIESIEALGKAINKYTGGVILVSHDERLIRMVCKELWVCGGGSVHSIEGGFDEYRRIVEQELLEAASK</sequence>
<dbReference type="InterPro" id="IPR058770">
    <property type="entry name" value="PWI_ABCF3"/>
</dbReference>
<keyword evidence="4" id="KW-0677">Repeat</keyword>
<evidence type="ECO:0000256" key="5">
    <source>
        <dbReference type="ARBA" id="ARBA00022741"/>
    </source>
</evidence>
<dbReference type="SUPFAM" id="SSF46785">
    <property type="entry name" value="Winged helix' DNA-binding domain"/>
    <property type="match status" value="1"/>
</dbReference>
<dbReference type="SMART" id="SM00956">
    <property type="entry name" value="RQC"/>
    <property type="match status" value="1"/>
</dbReference>
<evidence type="ECO:0000256" key="11">
    <source>
        <dbReference type="ARBA" id="ARBA00049360"/>
    </source>
</evidence>
<dbReference type="PROSITE" id="PS50893">
    <property type="entry name" value="ABC_TRANSPORTER_2"/>
    <property type="match status" value="2"/>
</dbReference>
<evidence type="ECO:0000259" key="15">
    <source>
        <dbReference type="PROSITE" id="PS51192"/>
    </source>
</evidence>
<keyword evidence="7" id="KW-0238">DNA-binding</keyword>
<evidence type="ECO:0000259" key="13">
    <source>
        <dbReference type="PROSITE" id="PS50893"/>
    </source>
</evidence>
<dbReference type="InterPro" id="IPR018982">
    <property type="entry name" value="RQC_domain"/>
</dbReference>
<dbReference type="Pfam" id="PF00570">
    <property type="entry name" value="HRDC"/>
    <property type="match status" value="1"/>
</dbReference>
<dbReference type="PANTHER" id="PTHR19211">
    <property type="entry name" value="ATP-BINDING TRANSPORT PROTEIN-RELATED"/>
    <property type="match status" value="1"/>
</dbReference>
<dbReference type="GO" id="GO:0016887">
    <property type="term" value="F:ATP hydrolysis activity"/>
    <property type="evidence" value="ECO:0007669"/>
    <property type="project" value="InterPro"/>
</dbReference>
<dbReference type="Gene3D" id="1.10.150.80">
    <property type="entry name" value="HRDC domain"/>
    <property type="match status" value="1"/>
</dbReference>
<comment type="cofactor">
    <cofactor evidence="1">
        <name>Zn(2+)</name>
        <dbReference type="ChEBI" id="CHEBI:29105"/>
    </cofactor>
</comment>
<dbReference type="Pfam" id="PF14493">
    <property type="entry name" value="HTH_40"/>
    <property type="match status" value="1"/>
</dbReference>
<evidence type="ECO:0000256" key="10">
    <source>
        <dbReference type="ARBA" id="ARBA00034808"/>
    </source>
</evidence>
<dbReference type="NCBIfam" id="TIGR00614">
    <property type="entry name" value="recQ_fam"/>
    <property type="match status" value="1"/>
</dbReference>
<dbReference type="GO" id="GO:0006260">
    <property type="term" value="P:DNA replication"/>
    <property type="evidence" value="ECO:0007669"/>
    <property type="project" value="InterPro"/>
</dbReference>
<dbReference type="FunFam" id="3.40.50.300:FF:000011">
    <property type="entry name" value="Putative ABC transporter ATP-binding component"/>
    <property type="match status" value="1"/>
</dbReference>
<keyword evidence="6" id="KW-0067">ATP-binding</keyword>
<dbReference type="Pfam" id="PF00270">
    <property type="entry name" value="DEAD"/>
    <property type="match status" value="1"/>
</dbReference>
<dbReference type="Pfam" id="PF12848">
    <property type="entry name" value="ABC_tran_Xtn"/>
    <property type="match status" value="1"/>
</dbReference>
<dbReference type="GO" id="GO:0006281">
    <property type="term" value="P:DNA repair"/>
    <property type="evidence" value="ECO:0007669"/>
    <property type="project" value="InterPro"/>
</dbReference>
<dbReference type="Pfam" id="PF09382">
    <property type="entry name" value="RQC"/>
    <property type="match status" value="1"/>
</dbReference>
<comment type="catalytic activity">
    <reaction evidence="11">
        <text>ATP + H2O = ADP + phosphate + H(+)</text>
        <dbReference type="Rhea" id="RHEA:13065"/>
        <dbReference type="ChEBI" id="CHEBI:15377"/>
        <dbReference type="ChEBI" id="CHEBI:15378"/>
        <dbReference type="ChEBI" id="CHEBI:30616"/>
        <dbReference type="ChEBI" id="CHEBI:43474"/>
        <dbReference type="ChEBI" id="CHEBI:456216"/>
    </reaction>
</comment>
<dbReference type="InterPro" id="IPR027417">
    <property type="entry name" value="P-loop_NTPase"/>
</dbReference>
<evidence type="ECO:0000256" key="1">
    <source>
        <dbReference type="ARBA" id="ARBA00001947"/>
    </source>
</evidence>
<dbReference type="PANTHER" id="PTHR19211:SF117">
    <property type="entry name" value="ATP-BINDING CASSETTE SUB-FAMILY F MEMBER 3"/>
    <property type="match status" value="1"/>
</dbReference>
<dbReference type="InterPro" id="IPR036390">
    <property type="entry name" value="WH_DNA-bd_sf"/>
</dbReference>
<evidence type="ECO:0000256" key="2">
    <source>
        <dbReference type="ARBA" id="ARBA00005446"/>
    </source>
</evidence>
<dbReference type="EMBL" id="OE184679">
    <property type="protein sequence ID" value="CAD7576785.1"/>
    <property type="molecule type" value="Genomic_DNA"/>
</dbReference>
<dbReference type="InterPro" id="IPR002121">
    <property type="entry name" value="HRDC_dom"/>
</dbReference>
<protein>
    <recommendedName>
        <fullName evidence="10">DNA 3'-5' helicase</fullName>
        <ecNumber evidence="10">5.6.2.4</ecNumber>
    </recommendedName>
</protein>
<evidence type="ECO:0000256" key="4">
    <source>
        <dbReference type="ARBA" id="ARBA00022737"/>
    </source>
</evidence>
<dbReference type="GO" id="GO:0043138">
    <property type="term" value="F:3'-5' DNA helicase activity"/>
    <property type="evidence" value="ECO:0007669"/>
    <property type="project" value="UniProtKB-EC"/>
</dbReference>
<dbReference type="SUPFAM" id="SSF47819">
    <property type="entry name" value="HRDC-like"/>
    <property type="match status" value="1"/>
</dbReference>
<dbReference type="InterPro" id="IPR014001">
    <property type="entry name" value="Helicase_ATP-bd"/>
</dbReference>
<dbReference type="FunFam" id="3.40.50.300:FF:000941">
    <property type="entry name" value="Werner syndrome RecQ like helicase"/>
    <property type="match status" value="1"/>
</dbReference>
<dbReference type="Pfam" id="PF26051">
    <property type="entry name" value="PWI_ABCF3"/>
    <property type="match status" value="1"/>
</dbReference>
<dbReference type="InterPro" id="IPR050611">
    <property type="entry name" value="ABCF"/>
</dbReference>
<dbReference type="SMART" id="SM00382">
    <property type="entry name" value="AAA"/>
    <property type="match status" value="3"/>
</dbReference>
<dbReference type="GO" id="GO:0003677">
    <property type="term" value="F:DNA binding"/>
    <property type="evidence" value="ECO:0007669"/>
    <property type="project" value="UniProtKB-KW"/>
</dbReference>
<dbReference type="PROSITE" id="PS51192">
    <property type="entry name" value="HELICASE_ATP_BIND_1"/>
    <property type="match status" value="1"/>
</dbReference>
<proteinExistence type="inferred from homology"/>
<evidence type="ECO:0000256" key="6">
    <source>
        <dbReference type="ARBA" id="ARBA00022840"/>
    </source>
</evidence>
<dbReference type="InterPro" id="IPR004589">
    <property type="entry name" value="DNA_helicase_ATP-dep_RecQ"/>
</dbReference>
<dbReference type="GO" id="GO:0006310">
    <property type="term" value="P:DNA recombination"/>
    <property type="evidence" value="ECO:0007669"/>
    <property type="project" value="InterPro"/>
</dbReference>
<organism evidence="16">
    <name type="scientific">Timema californicum</name>
    <name type="common">California timema</name>
    <name type="synonym">Walking stick</name>
    <dbReference type="NCBI Taxonomy" id="61474"/>
    <lineage>
        <taxon>Eukaryota</taxon>
        <taxon>Metazoa</taxon>
        <taxon>Ecdysozoa</taxon>
        <taxon>Arthropoda</taxon>
        <taxon>Hexapoda</taxon>
        <taxon>Insecta</taxon>
        <taxon>Pterygota</taxon>
        <taxon>Neoptera</taxon>
        <taxon>Polyneoptera</taxon>
        <taxon>Phasmatodea</taxon>
        <taxon>Timematodea</taxon>
        <taxon>Timematoidea</taxon>
        <taxon>Timematidae</taxon>
        <taxon>Timema</taxon>
    </lineage>
</organism>
<dbReference type="SUPFAM" id="SSF52540">
    <property type="entry name" value="P-loop containing nucleoside triphosphate hydrolases"/>
    <property type="match status" value="4"/>
</dbReference>
<gene>
    <name evidence="16" type="ORF">TCMB3V08_LOCUS9347</name>
</gene>
<dbReference type="Pfam" id="PF00005">
    <property type="entry name" value="ABC_tran"/>
    <property type="match status" value="1"/>
</dbReference>
<comment type="catalytic activity">
    <reaction evidence="9">
        <text>Couples ATP hydrolysis with the unwinding of duplex DNA by translocating in the 3'-5' direction.</text>
        <dbReference type="EC" id="5.6.2.4"/>
    </reaction>
</comment>
<dbReference type="CDD" id="cd03221">
    <property type="entry name" value="ABCF_EF-3"/>
    <property type="match status" value="2"/>
</dbReference>
<dbReference type="InterPro" id="IPR032284">
    <property type="entry name" value="RecQ_Zn-bd"/>
</dbReference>
<dbReference type="InterPro" id="IPR029491">
    <property type="entry name" value="Helicase_HTH"/>
</dbReference>
<evidence type="ECO:0000259" key="14">
    <source>
        <dbReference type="PROSITE" id="PS50967"/>
    </source>
</evidence>
<dbReference type="Gene3D" id="3.40.50.300">
    <property type="entry name" value="P-loop containing nucleotide triphosphate hydrolases"/>
    <property type="match status" value="4"/>
</dbReference>
<comment type="similarity">
    <text evidence="2">Belongs to the helicase family. RecQ subfamily.</text>
</comment>
<dbReference type="GO" id="GO:0005524">
    <property type="term" value="F:ATP binding"/>
    <property type="evidence" value="ECO:0007669"/>
    <property type="project" value="UniProtKB-KW"/>
</dbReference>
<evidence type="ECO:0000256" key="9">
    <source>
        <dbReference type="ARBA" id="ARBA00034617"/>
    </source>
</evidence>
<evidence type="ECO:0000313" key="16">
    <source>
        <dbReference type="EMBL" id="CAD7576785.1"/>
    </source>
</evidence>